<name>A0A2K3LU33_TRIPR</name>
<evidence type="ECO:0000313" key="2">
    <source>
        <dbReference type="Proteomes" id="UP000236291"/>
    </source>
</evidence>
<evidence type="ECO:0000313" key="1">
    <source>
        <dbReference type="EMBL" id="PNX82036.1"/>
    </source>
</evidence>
<gene>
    <name evidence="1" type="ORF">L195_g038063</name>
</gene>
<dbReference type="EMBL" id="ASHM01041144">
    <property type="protein sequence ID" value="PNX82036.1"/>
    <property type="molecule type" value="Genomic_DNA"/>
</dbReference>
<proteinExistence type="predicted"/>
<feature type="non-terminal residue" evidence="1">
    <location>
        <position position="1"/>
    </location>
</feature>
<reference evidence="1 2" key="2">
    <citation type="journal article" date="2017" name="Front. Plant Sci.">
        <title>Gene Classification and Mining of Molecular Markers Useful in Red Clover (Trifolium pratense) Breeding.</title>
        <authorList>
            <person name="Istvanek J."/>
            <person name="Dluhosova J."/>
            <person name="Dluhos P."/>
            <person name="Patkova L."/>
            <person name="Nedelnik J."/>
            <person name="Repkova J."/>
        </authorList>
    </citation>
    <scope>NUCLEOTIDE SEQUENCE [LARGE SCALE GENOMIC DNA]</scope>
    <source>
        <strain evidence="2">cv. Tatra</strain>
        <tissue evidence="1">Young leaves</tissue>
    </source>
</reference>
<reference evidence="1 2" key="1">
    <citation type="journal article" date="2014" name="Am. J. Bot.">
        <title>Genome assembly and annotation for red clover (Trifolium pratense; Fabaceae).</title>
        <authorList>
            <person name="Istvanek J."/>
            <person name="Jaros M."/>
            <person name="Krenek A."/>
            <person name="Repkova J."/>
        </authorList>
    </citation>
    <scope>NUCLEOTIDE SEQUENCE [LARGE SCALE GENOMIC DNA]</scope>
    <source>
        <strain evidence="2">cv. Tatra</strain>
        <tissue evidence="1">Young leaves</tissue>
    </source>
</reference>
<sequence>RPDYYSGARPYISGRMKHVNCWFSLILEQHLQCCVGWLASLCWFSYDIQQLRSLELKPY</sequence>
<organism evidence="1 2">
    <name type="scientific">Trifolium pratense</name>
    <name type="common">Red clover</name>
    <dbReference type="NCBI Taxonomy" id="57577"/>
    <lineage>
        <taxon>Eukaryota</taxon>
        <taxon>Viridiplantae</taxon>
        <taxon>Streptophyta</taxon>
        <taxon>Embryophyta</taxon>
        <taxon>Tracheophyta</taxon>
        <taxon>Spermatophyta</taxon>
        <taxon>Magnoliopsida</taxon>
        <taxon>eudicotyledons</taxon>
        <taxon>Gunneridae</taxon>
        <taxon>Pentapetalae</taxon>
        <taxon>rosids</taxon>
        <taxon>fabids</taxon>
        <taxon>Fabales</taxon>
        <taxon>Fabaceae</taxon>
        <taxon>Papilionoideae</taxon>
        <taxon>50 kb inversion clade</taxon>
        <taxon>NPAAA clade</taxon>
        <taxon>Hologalegina</taxon>
        <taxon>IRL clade</taxon>
        <taxon>Trifolieae</taxon>
        <taxon>Trifolium</taxon>
    </lineage>
</organism>
<comment type="caution">
    <text evidence="1">The sequence shown here is derived from an EMBL/GenBank/DDBJ whole genome shotgun (WGS) entry which is preliminary data.</text>
</comment>
<accession>A0A2K3LU33</accession>
<protein>
    <submittedName>
        <fullName evidence="1">Uncharacterized protein</fullName>
    </submittedName>
</protein>
<dbReference type="Proteomes" id="UP000236291">
    <property type="component" value="Unassembled WGS sequence"/>
</dbReference>
<dbReference type="AlphaFoldDB" id="A0A2K3LU33"/>